<comment type="function">
    <text evidence="1">Is involved in L-lactate degradation and allows cells to grow with lactate as the sole carbon source.</text>
</comment>
<dbReference type="InterPro" id="IPR024185">
    <property type="entry name" value="FTHF_cligase-like_sf"/>
</dbReference>
<evidence type="ECO:0000256" key="1">
    <source>
        <dbReference type="HAMAP-Rule" id="MF_02104"/>
    </source>
</evidence>
<organism evidence="3 4">
    <name type="scientific">Priestia iocasae</name>
    <dbReference type="NCBI Taxonomy" id="2291674"/>
    <lineage>
        <taxon>Bacteria</taxon>
        <taxon>Bacillati</taxon>
        <taxon>Bacillota</taxon>
        <taxon>Bacilli</taxon>
        <taxon>Bacillales</taxon>
        <taxon>Bacillaceae</taxon>
        <taxon>Priestia</taxon>
    </lineage>
</organism>
<keyword evidence="4" id="KW-1185">Reference proteome</keyword>
<accession>A0ABS2R195</accession>
<protein>
    <recommendedName>
        <fullName evidence="1">Lactate utilization protein C</fullName>
    </recommendedName>
</protein>
<evidence type="ECO:0000259" key="2">
    <source>
        <dbReference type="Pfam" id="PF02589"/>
    </source>
</evidence>
<dbReference type="InterPro" id="IPR022823">
    <property type="entry name" value="LutC"/>
</dbReference>
<name>A0ABS2R195_9BACI</name>
<dbReference type="EMBL" id="JAFBFC010000008">
    <property type="protein sequence ID" value="MBM7704776.1"/>
    <property type="molecule type" value="Genomic_DNA"/>
</dbReference>
<comment type="similarity">
    <text evidence="1">Belongs to the LutC/YkgG family.</text>
</comment>
<evidence type="ECO:0000313" key="3">
    <source>
        <dbReference type="EMBL" id="MBM7704776.1"/>
    </source>
</evidence>
<dbReference type="Proteomes" id="UP000809829">
    <property type="component" value="Unassembled WGS sequence"/>
</dbReference>
<evidence type="ECO:0000313" key="4">
    <source>
        <dbReference type="Proteomes" id="UP000809829"/>
    </source>
</evidence>
<feature type="domain" description="LUD" evidence="2">
    <location>
        <begin position="53"/>
        <end position="237"/>
    </location>
</feature>
<dbReference type="SUPFAM" id="SSF100950">
    <property type="entry name" value="NagB/RpiA/CoA transferase-like"/>
    <property type="match status" value="1"/>
</dbReference>
<dbReference type="InterPro" id="IPR003741">
    <property type="entry name" value="LUD_dom"/>
</dbReference>
<gene>
    <name evidence="1" type="primary">lutC</name>
    <name evidence="3" type="ORF">JOC83_003635</name>
</gene>
<dbReference type="InterPro" id="IPR037171">
    <property type="entry name" value="NagB/RpiA_transferase-like"/>
</dbReference>
<dbReference type="RefSeq" id="WP_205188771.1">
    <property type="nucleotide sequence ID" value="NZ_JAFBFC010000008.1"/>
</dbReference>
<dbReference type="Gene3D" id="3.40.50.10420">
    <property type="entry name" value="NagB/RpiA/CoA transferase-like"/>
    <property type="match status" value="1"/>
</dbReference>
<sequence>MAIGTVHNRDRFLNNISKRLGRERRKEGVTRPEWKHQPQHDVYQGYSLNQLKEQLQDHCTRIHTDYVETTSVDLVSTLKKVVDVYGGGSVVTWDDPRFAEFGLSHLLREEWPSKEIDVHIWDTEKGEENIVKSEKANVGITFSDITLAESGTVVLFSGNGKGRSVSLLPATYIAIIPKSTLVPRMTQAAAHIHEQIQAGQAVASCVNFITGPSNSADIEMNLVVGVHGPIKATYIIVDDR</sequence>
<reference evidence="3 4" key="1">
    <citation type="submission" date="2021-01" db="EMBL/GenBank/DDBJ databases">
        <title>Genomic Encyclopedia of Type Strains, Phase IV (KMG-IV): sequencing the most valuable type-strain genomes for metagenomic binning, comparative biology and taxonomic classification.</title>
        <authorList>
            <person name="Goeker M."/>
        </authorList>
    </citation>
    <scope>NUCLEOTIDE SEQUENCE [LARGE SCALE GENOMIC DNA]</scope>
    <source>
        <strain evidence="3 4">DSM 104297</strain>
    </source>
</reference>
<comment type="caution">
    <text evidence="3">The sequence shown here is derived from an EMBL/GenBank/DDBJ whole genome shotgun (WGS) entry which is preliminary data.</text>
</comment>
<proteinExistence type="inferred from homology"/>
<dbReference type="PANTHER" id="PTHR43682">
    <property type="entry name" value="LACTATE UTILIZATION PROTEIN C"/>
    <property type="match status" value="1"/>
</dbReference>
<dbReference type="HAMAP" id="MF_02104">
    <property type="entry name" value="LutC"/>
    <property type="match status" value="1"/>
</dbReference>
<dbReference type="Pfam" id="PF02589">
    <property type="entry name" value="LUD_dom"/>
    <property type="match status" value="1"/>
</dbReference>
<dbReference type="PANTHER" id="PTHR43682:SF1">
    <property type="entry name" value="LACTATE UTILIZATION PROTEIN C"/>
    <property type="match status" value="1"/>
</dbReference>